<feature type="binding site" evidence="4">
    <location>
        <position position="158"/>
    </location>
    <ligand>
        <name>substrate</name>
    </ligand>
</feature>
<protein>
    <recommendedName>
        <fullName evidence="1">gamma-glutamylcyclotransferase</fullName>
        <ecNumber evidence="1">4.3.2.9</ecNumber>
    </recommendedName>
</protein>
<dbReference type="AlphaFoldDB" id="A0A8I6S1U0"/>
<dbReference type="EC" id="4.3.2.9" evidence="1"/>
<evidence type="ECO:0000313" key="6">
    <source>
        <dbReference type="EnsemblMetazoa" id="XP_014256599.1"/>
    </source>
</evidence>
<dbReference type="PANTHER" id="PTHR12935:SF0">
    <property type="entry name" value="GAMMA-GLUTAMYLCYCLOTRANSFERASE"/>
    <property type="match status" value="1"/>
</dbReference>
<dbReference type="EnsemblMetazoa" id="XM_014401113.2">
    <property type="protein sequence ID" value="XP_014256599.1"/>
    <property type="gene ID" value="LOC106670618"/>
</dbReference>
<organism evidence="6 7">
    <name type="scientific">Cimex lectularius</name>
    <name type="common">Bed bug</name>
    <name type="synonym">Acanthia lectularia</name>
    <dbReference type="NCBI Taxonomy" id="79782"/>
    <lineage>
        <taxon>Eukaryota</taxon>
        <taxon>Metazoa</taxon>
        <taxon>Ecdysozoa</taxon>
        <taxon>Arthropoda</taxon>
        <taxon>Hexapoda</taxon>
        <taxon>Insecta</taxon>
        <taxon>Pterygota</taxon>
        <taxon>Neoptera</taxon>
        <taxon>Paraneoptera</taxon>
        <taxon>Hemiptera</taxon>
        <taxon>Heteroptera</taxon>
        <taxon>Panheteroptera</taxon>
        <taxon>Cimicomorpha</taxon>
        <taxon>Cimicidae</taxon>
        <taxon>Cimex</taxon>
    </lineage>
</organism>
<feature type="active site" description="Proton acceptor" evidence="3">
    <location>
        <position position="111"/>
    </location>
</feature>
<sequence length="196" mass="22061">MAYLKLKIFVLMILFQVSSSMNVSKPVCGLGSTFKYFAYGSNLSEKRIHINNPTAKRVSSGMLNDYRLDFNYFSKRWGGNAATIVPEKLSSVWGAIWEIDKCNEADLDRQEGVGNNIYRTLQVDVVDSAGKTQNCRTYMLCQLPPNANIAERPPSKIYLDTIISGAKETGLPEDYIKKLESIPHNNYTGPIRHDID</sequence>
<feature type="signal peptide" evidence="5">
    <location>
        <begin position="1"/>
        <end position="20"/>
    </location>
</feature>
<feature type="chain" id="PRO_5035269140" description="gamma-glutamylcyclotransferase" evidence="5">
    <location>
        <begin position="21"/>
        <end position="196"/>
    </location>
</feature>
<dbReference type="InterPro" id="IPR013024">
    <property type="entry name" value="GGCT-like"/>
</dbReference>
<dbReference type="GO" id="GO:0003839">
    <property type="term" value="F:gamma-glutamylcyclotransferase activity"/>
    <property type="evidence" value="ECO:0007669"/>
    <property type="project" value="UniProtKB-EC"/>
</dbReference>
<evidence type="ECO:0000256" key="1">
    <source>
        <dbReference type="ARBA" id="ARBA00012346"/>
    </source>
</evidence>
<dbReference type="OrthoDB" id="2924818at2759"/>
<keyword evidence="7" id="KW-1185">Reference proteome</keyword>
<evidence type="ECO:0000313" key="7">
    <source>
        <dbReference type="Proteomes" id="UP000494040"/>
    </source>
</evidence>
<reference evidence="6" key="1">
    <citation type="submission" date="2022-01" db="UniProtKB">
        <authorList>
            <consortium name="EnsemblMetazoa"/>
        </authorList>
    </citation>
    <scope>IDENTIFICATION</scope>
</reference>
<dbReference type="PANTHER" id="PTHR12935">
    <property type="entry name" value="GAMMA-GLUTAMYLCYCLOTRANSFERASE"/>
    <property type="match status" value="1"/>
</dbReference>
<dbReference type="Gene3D" id="3.10.490.10">
    <property type="entry name" value="Gamma-glutamyl cyclotransferase-like"/>
    <property type="match status" value="1"/>
</dbReference>
<evidence type="ECO:0000256" key="2">
    <source>
        <dbReference type="ARBA" id="ARBA00023239"/>
    </source>
</evidence>
<dbReference type="CDD" id="cd06661">
    <property type="entry name" value="GGCT_like"/>
    <property type="match status" value="1"/>
</dbReference>
<dbReference type="Proteomes" id="UP000494040">
    <property type="component" value="Unassembled WGS sequence"/>
</dbReference>
<keyword evidence="5" id="KW-0732">Signal</keyword>
<gene>
    <name evidence="6" type="primary">106670618</name>
</gene>
<dbReference type="InterPro" id="IPR036568">
    <property type="entry name" value="GGCT-like_sf"/>
</dbReference>
<dbReference type="Pfam" id="PF13772">
    <property type="entry name" value="AIG2_2"/>
    <property type="match status" value="1"/>
</dbReference>
<dbReference type="InterPro" id="IPR017939">
    <property type="entry name" value="G-Glutamylcylcotransferase"/>
</dbReference>
<evidence type="ECO:0000256" key="4">
    <source>
        <dbReference type="PIRSR" id="PIRSR617939-2"/>
    </source>
</evidence>
<evidence type="ECO:0000256" key="5">
    <source>
        <dbReference type="SAM" id="SignalP"/>
    </source>
</evidence>
<evidence type="ECO:0000256" key="3">
    <source>
        <dbReference type="PIRSR" id="PIRSR617939-1"/>
    </source>
</evidence>
<dbReference type="OMA" id="APHDYVM"/>
<feature type="binding site" evidence="4">
    <location>
        <begin position="36"/>
        <end position="41"/>
    </location>
    <ligand>
        <name>substrate</name>
    </ligand>
</feature>
<dbReference type="KEGG" id="clec:106670618"/>
<accession>A0A8I6S1U0</accession>
<name>A0A8I6S1U0_CIMLE</name>
<proteinExistence type="predicted"/>
<dbReference type="SUPFAM" id="SSF110857">
    <property type="entry name" value="Gamma-glutamyl cyclotransferase-like"/>
    <property type="match status" value="1"/>
</dbReference>
<keyword evidence="2" id="KW-0456">Lyase</keyword>